<dbReference type="InterPro" id="IPR008258">
    <property type="entry name" value="Transglycosylase_SLT_dom_1"/>
</dbReference>
<keyword evidence="1" id="KW-0812">Transmembrane</keyword>
<dbReference type="Proteomes" id="UP000006178">
    <property type="component" value="Plasmid pMU3262"/>
</dbReference>
<evidence type="ECO:0000313" key="3">
    <source>
        <dbReference type="EMBL" id="AFK94242.1"/>
    </source>
</evidence>
<dbReference type="SUPFAM" id="SSF53955">
    <property type="entry name" value="Lysozyme-like"/>
    <property type="match status" value="1"/>
</dbReference>
<proteinExistence type="predicted"/>
<keyword evidence="4" id="KW-1185">Reference proteome</keyword>
<feature type="transmembrane region" description="Helical" evidence="1">
    <location>
        <begin position="30"/>
        <end position="58"/>
    </location>
</feature>
<dbReference type="InterPro" id="IPR023346">
    <property type="entry name" value="Lysozyme-like_dom_sf"/>
</dbReference>
<evidence type="ECO:0000313" key="4">
    <source>
        <dbReference type="Proteomes" id="UP000006178"/>
    </source>
</evidence>
<dbReference type="Gene3D" id="1.10.530.10">
    <property type="match status" value="1"/>
</dbReference>
<dbReference type="PATRIC" id="fig|1094508.3.peg.2729"/>
<feature type="domain" description="Transglycosylase SLT" evidence="2">
    <location>
        <begin position="269"/>
        <end position="384"/>
    </location>
</feature>
<geneLocation type="plasmid" evidence="3 4">
    <name>pMU3262</name>
</geneLocation>
<dbReference type="KEGG" id="tsh:Tsac_2693"/>
<keyword evidence="1" id="KW-1133">Transmembrane helix</keyword>
<dbReference type="BioCyc" id="TSAC1094508:GLMA-2740-MONOMER"/>
<dbReference type="EMBL" id="CP003185">
    <property type="protein sequence ID" value="AFK94242.1"/>
    <property type="molecule type" value="Genomic_DNA"/>
</dbReference>
<gene>
    <name evidence="3" type="ordered locus">Tsac_2693</name>
</gene>
<name>I3WBP1_THESW</name>
<keyword evidence="1" id="KW-0472">Membrane</keyword>
<keyword evidence="3" id="KW-0614">Plasmid</keyword>
<accession>I3WBP1</accession>
<dbReference type="RefSeq" id="WP_014759513.1">
    <property type="nucleotide sequence ID" value="NC_017998.1"/>
</dbReference>
<evidence type="ECO:0000259" key="2">
    <source>
        <dbReference type="Pfam" id="PF01464"/>
    </source>
</evidence>
<dbReference type="AlphaFoldDB" id="I3WBP1"/>
<organism evidence="3 4">
    <name type="scientific">Thermoanaerobacterium saccharolyticum (strain DSM 8691 / JW/SL-YS485)</name>
    <dbReference type="NCBI Taxonomy" id="1094508"/>
    <lineage>
        <taxon>Bacteria</taxon>
        <taxon>Bacillati</taxon>
        <taxon>Bacillota</taxon>
        <taxon>Clostridia</taxon>
        <taxon>Thermoanaerobacterales</taxon>
        <taxon>Thermoanaerobacteraceae</taxon>
        <taxon>Thermoanaerobacterium</taxon>
    </lineage>
</organism>
<reference evidence="3 4" key="1">
    <citation type="journal article" date="2014" name="Appl. Environ. Microbiol.">
        <title>Profile of Secreted Hydrolases, Associated Proteins, and SlpA in Thermoanaerobacterium saccharolyticum during the Degradation of Hemicellulose.</title>
        <authorList>
            <person name="Currie D.H."/>
            <person name="Guss A.M."/>
            <person name="Herring C.D."/>
            <person name="Giannone R.J."/>
            <person name="Johnson C.M."/>
            <person name="Lankford P.K."/>
            <person name="Brown S.D."/>
            <person name="Hettich R.L."/>
            <person name="Lynd L.R."/>
        </authorList>
    </citation>
    <scope>NUCLEOTIDE SEQUENCE [LARGE SCALE GENOMIC DNA]</scope>
    <source>
        <strain evidence="4">DSM 8691 / JW/SL-YS485</strain>
    </source>
</reference>
<evidence type="ECO:0000256" key="1">
    <source>
        <dbReference type="SAM" id="Phobius"/>
    </source>
</evidence>
<dbReference type="CDD" id="cd13399">
    <property type="entry name" value="Slt35-like"/>
    <property type="match status" value="1"/>
</dbReference>
<protein>
    <submittedName>
        <fullName evidence="3">Lytic transglycosylase catalytic</fullName>
    </submittedName>
</protein>
<sequence>MFQYNDTTDRVKNLVKSYAKKKVRKKISSYLLKLLFTTPVGWIILILLIIFLILGMFISSFSYLDFSGNGNNDTINQQLYQKYLALSNSTASTDIEKNYKLPWEVIAAIDMVYNNNNSDLLKNTIAQDITDNLKPVFHYKEMPVTTTITTVDKDGKTSSQTTISYVNILQSVDTYKGTYTLKYNKSQSVSDNGNVHTVTEKYDYIGDSYNENYTMLDNYLKKIGLYEDKDLVMEMISQIESNNDIGSNNIDILPASITNLPQEYINIYKEAGQAYNVDWWVLAGIHGVETGFSSNVAVSSAGAVGPMQFMPLTWSGYSNPFASETKYDTNPNRILQYGGYGLDPNHDGTADPYDLEDAVFAAAKYLNANGYSVDPRGAIYAYNHAWWYVDEVMSYADNIKIAYESGGDNYLYDSDVERAKNDILTSGRVSFDPSALEDIKSNVVDSKVILLIDSISKQHTIYISSIKGNHTKYVAGTNRISLHYLGKAFDIAAVDGVPVTNQRYIGSPAYKVASSLVNSANQLGIAEVGSPWNFGGISFSDEDHQNHIHVGVK</sequence>
<dbReference type="Pfam" id="PF01464">
    <property type="entry name" value="SLT"/>
    <property type="match status" value="1"/>
</dbReference>